<dbReference type="Gene3D" id="3.40.50.880">
    <property type="match status" value="1"/>
</dbReference>
<dbReference type="InterPro" id="IPR022310">
    <property type="entry name" value="NAD/GMP_synthase"/>
</dbReference>
<dbReference type="FunFam" id="3.30.300.10:FF:000002">
    <property type="entry name" value="GMP synthase [glutamine-hydrolyzing]"/>
    <property type="match status" value="1"/>
</dbReference>
<dbReference type="NCBIfam" id="NF000848">
    <property type="entry name" value="PRK00074.1"/>
    <property type="match status" value="1"/>
</dbReference>
<dbReference type="Proteomes" id="UP000045545">
    <property type="component" value="Unassembled WGS sequence"/>
</dbReference>
<dbReference type="PRINTS" id="PR00099">
    <property type="entry name" value="CPSGATASE"/>
</dbReference>
<keyword evidence="6 9" id="KW-0658">Purine biosynthesis</keyword>
<dbReference type="HAMAP" id="MF_00344">
    <property type="entry name" value="GMP_synthase"/>
    <property type="match status" value="1"/>
</dbReference>
<dbReference type="PROSITE" id="PS51553">
    <property type="entry name" value="GMPS_ATP_PPASE"/>
    <property type="match status" value="1"/>
</dbReference>
<dbReference type="AlphaFoldDB" id="A0A0E4C9H9"/>
<dbReference type="FunFam" id="3.40.50.620:FF:000001">
    <property type="entry name" value="GMP synthase [glutamine-hydrolyzing]"/>
    <property type="match status" value="1"/>
</dbReference>
<dbReference type="InterPro" id="IPR014729">
    <property type="entry name" value="Rossmann-like_a/b/a_fold"/>
</dbReference>
<feature type="domain" description="GMPS ATP-PPase" evidence="11">
    <location>
        <begin position="196"/>
        <end position="385"/>
    </location>
</feature>
<feature type="binding site" evidence="10">
    <location>
        <begin position="223"/>
        <end position="229"/>
    </location>
    <ligand>
        <name>ATP</name>
        <dbReference type="ChEBI" id="CHEBI:30616"/>
    </ligand>
</feature>
<evidence type="ECO:0000256" key="1">
    <source>
        <dbReference type="ARBA" id="ARBA00002332"/>
    </source>
</evidence>
<name>A0A0E4C9H9_9FIRM</name>
<protein>
    <recommendedName>
        <fullName evidence="9">GMP synthase [glutamine-hydrolyzing]</fullName>
        <ecNumber evidence="9">6.3.5.2</ecNumber>
    </recommendedName>
    <alternativeName>
        <fullName evidence="9">GMP synthetase</fullName>
    </alternativeName>
    <alternativeName>
        <fullName evidence="9">Glutamine amidotransferase</fullName>
    </alternativeName>
</protein>
<dbReference type="NCBIfam" id="TIGR00888">
    <property type="entry name" value="guaA_Nterm"/>
    <property type="match status" value="1"/>
</dbReference>
<dbReference type="PROSITE" id="PS51273">
    <property type="entry name" value="GATASE_TYPE_1"/>
    <property type="match status" value="1"/>
</dbReference>
<dbReference type="Gene3D" id="3.40.50.620">
    <property type="entry name" value="HUPs"/>
    <property type="match status" value="1"/>
</dbReference>
<evidence type="ECO:0000256" key="8">
    <source>
        <dbReference type="ARBA" id="ARBA00022962"/>
    </source>
</evidence>
<dbReference type="PANTHER" id="PTHR11922">
    <property type="entry name" value="GMP SYNTHASE-RELATED"/>
    <property type="match status" value="1"/>
</dbReference>
<dbReference type="CDD" id="cd01742">
    <property type="entry name" value="GATase1_GMP_Synthase"/>
    <property type="match status" value="1"/>
</dbReference>
<dbReference type="UniPathway" id="UPA00189">
    <property type="reaction ID" value="UER00296"/>
</dbReference>
<evidence type="ECO:0000256" key="5">
    <source>
        <dbReference type="ARBA" id="ARBA00022749"/>
    </source>
</evidence>
<dbReference type="EC" id="6.3.5.2" evidence="9"/>
<dbReference type="CDD" id="cd01997">
    <property type="entry name" value="GMP_synthase_C"/>
    <property type="match status" value="1"/>
</dbReference>
<keyword evidence="4 9" id="KW-0547">Nucleotide-binding</keyword>
<evidence type="ECO:0000256" key="3">
    <source>
        <dbReference type="ARBA" id="ARBA00022598"/>
    </source>
</evidence>
<evidence type="ECO:0000313" key="13">
    <source>
        <dbReference type="Proteomes" id="UP000045545"/>
    </source>
</evidence>
<feature type="active site" evidence="9">
    <location>
        <position position="169"/>
    </location>
</feature>
<dbReference type="Pfam" id="PF00958">
    <property type="entry name" value="GMP_synt_C"/>
    <property type="match status" value="1"/>
</dbReference>
<dbReference type="EMBL" id="CGIH01000040">
    <property type="protein sequence ID" value="CFX98633.1"/>
    <property type="molecule type" value="Genomic_DNA"/>
</dbReference>
<feature type="active site" description="Nucleophile" evidence="9">
    <location>
        <position position="82"/>
    </location>
</feature>
<gene>
    <name evidence="9" type="primary">guaA</name>
    <name evidence="12" type="ORF">2393</name>
</gene>
<dbReference type="GO" id="GO:0003921">
    <property type="term" value="F:GMP synthase activity"/>
    <property type="evidence" value="ECO:0007669"/>
    <property type="project" value="InterPro"/>
</dbReference>
<keyword evidence="7 9" id="KW-0067">ATP-binding</keyword>
<dbReference type="InterPro" id="IPR004739">
    <property type="entry name" value="GMP_synth_GATase"/>
</dbReference>
<dbReference type="PANTHER" id="PTHR11922:SF2">
    <property type="entry name" value="GMP SYNTHASE [GLUTAMINE-HYDROLYZING]"/>
    <property type="match status" value="1"/>
</dbReference>
<dbReference type="STRING" id="690567.2393"/>
<dbReference type="NCBIfam" id="TIGR00884">
    <property type="entry name" value="guaA_Cterm"/>
    <property type="match status" value="1"/>
</dbReference>
<dbReference type="InterPro" id="IPR017926">
    <property type="entry name" value="GATASE"/>
</dbReference>
<dbReference type="SUPFAM" id="SSF54810">
    <property type="entry name" value="GMP synthetase C-terminal dimerisation domain"/>
    <property type="match status" value="1"/>
</dbReference>
<dbReference type="RefSeq" id="WP_046499279.1">
    <property type="nucleotide sequence ID" value="NZ_CGIH01000040.1"/>
</dbReference>
<feature type="active site" evidence="9">
    <location>
        <position position="171"/>
    </location>
</feature>
<evidence type="ECO:0000313" key="12">
    <source>
        <dbReference type="EMBL" id="CFX98633.1"/>
    </source>
</evidence>
<evidence type="ECO:0000256" key="9">
    <source>
        <dbReference type="HAMAP-Rule" id="MF_00344"/>
    </source>
</evidence>
<dbReference type="SUPFAM" id="SSF52402">
    <property type="entry name" value="Adenine nucleotide alpha hydrolases-like"/>
    <property type="match status" value="1"/>
</dbReference>
<sequence>MEKELVLVLDFGGQYNQLIARRIRELSVYCEMVPYDISLDDLKAKMPSAIIMTGGPASVHGEGAPHCDPRIFTLGIPILGICYGMHLLAQELGGQVKPSQVREYGRTNMELVDDDILFNDIIGPTQVWMSHSDSVVTIPEGFRVIARTGNCPVAAFSHSQQKIYGVQFHPEVKHSLKGMQVLHNFLFTICGLKGDWDLNDFIAESIDEVRRQVGDRKVLCGLSGGVDSSVAAALVHKAVGDQLVCVYVDNGLMRKGESEQVLKTFKDNMHMNLVFADAGARFLSKLAGVTDPERKRKIIGAEFIRVFEEEARKLGEIDFLVQGTIYPDIVESGTKTAHTIKSHHNVGGLPEDMQFELVEPLKLLFKDEVREIGEKLGLAEEIVWRQPFPGPGLGVRVLEEVTAEKVHILQEADYIVREEIKKAGLDREVWQYFAVLPPMRSVGVMGDGRTYAYPIIIRAVSSDDAMTAEWAQLPYEVLDIMARRIVNEVQGVNRVAYDITSKPPGTIEWE</sequence>
<dbReference type="OrthoDB" id="9802219at2"/>
<comment type="subunit">
    <text evidence="9">Homodimer.</text>
</comment>
<evidence type="ECO:0000256" key="10">
    <source>
        <dbReference type="PROSITE-ProRule" id="PRU00886"/>
    </source>
</evidence>
<evidence type="ECO:0000256" key="4">
    <source>
        <dbReference type="ARBA" id="ARBA00022741"/>
    </source>
</evidence>
<dbReference type="Gene3D" id="3.30.300.10">
    <property type="match status" value="1"/>
</dbReference>
<organism evidence="12 13">
    <name type="scientific">Syntrophomonas zehnderi OL-4</name>
    <dbReference type="NCBI Taxonomy" id="690567"/>
    <lineage>
        <taxon>Bacteria</taxon>
        <taxon>Bacillati</taxon>
        <taxon>Bacillota</taxon>
        <taxon>Clostridia</taxon>
        <taxon>Eubacteriales</taxon>
        <taxon>Syntrophomonadaceae</taxon>
        <taxon>Syntrophomonas</taxon>
    </lineage>
</organism>
<comment type="function">
    <text evidence="1 9">Catalyzes the synthesis of GMP from XMP.</text>
</comment>
<comment type="pathway">
    <text evidence="2 9">Purine metabolism; GMP biosynthesis; GMP from XMP (L-Gln route): step 1/1.</text>
</comment>
<dbReference type="InterPro" id="IPR029062">
    <property type="entry name" value="Class_I_gatase-like"/>
</dbReference>
<dbReference type="PRINTS" id="PR00096">
    <property type="entry name" value="GATASE"/>
</dbReference>
<evidence type="ECO:0000256" key="6">
    <source>
        <dbReference type="ARBA" id="ARBA00022755"/>
    </source>
</evidence>
<keyword evidence="3 9" id="KW-0436">Ligase</keyword>
<keyword evidence="13" id="KW-1185">Reference proteome</keyword>
<keyword evidence="8 9" id="KW-0315">Glutamine amidotransferase</keyword>
<keyword evidence="5 9" id="KW-0332">GMP biosynthesis</keyword>
<dbReference type="InterPro" id="IPR025777">
    <property type="entry name" value="GMPS_ATP_PPase_dom"/>
</dbReference>
<dbReference type="GO" id="GO:0005829">
    <property type="term" value="C:cytosol"/>
    <property type="evidence" value="ECO:0007669"/>
    <property type="project" value="TreeGrafter"/>
</dbReference>
<proteinExistence type="inferred from homology"/>
<dbReference type="GO" id="GO:0005524">
    <property type="term" value="F:ATP binding"/>
    <property type="evidence" value="ECO:0007669"/>
    <property type="project" value="UniProtKB-UniRule"/>
</dbReference>
<comment type="catalytic activity">
    <reaction evidence="9">
        <text>XMP + L-glutamine + ATP + H2O = GMP + L-glutamate + AMP + diphosphate + 2 H(+)</text>
        <dbReference type="Rhea" id="RHEA:11680"/>
        <dbReference type="ChEBI" id="CHEBI:15377"/>
        <dbReference type="ChEBI" id="CHEBI:15378"/>
        <dbReference type="ChEBI" id="CHEBI:29985"/>
        <dbReference type="ChEBI" id="CHEBI:30616"/>
        <dbReference type="ChEBI" id="CHEBI:33019"/>
        <dbReference type="ChEBI" id="CHEBI:57464"/>
        <dbReference type="ChEBI" id="CHEBI:58115"/>
        <dbReference type="ChEBI" id="CHEBI:58359"/>
        <dbReference type="ChEBI" id="CHEBI:456215"/>
        <dbReference type="EC" id="6.3.5.2"/>
    </reaction>
</comment>
<evidence type="ECO:0000256" key="7">
    <source>
        <dbReference type="ARBA" id="ARBA00022840"/>
    </source>
</evidence>
<evidence type="ECO:0000259" key="11">
    <source>
        <dbReference type="PROSITE" id="PS51553"/>
    </source>
</evidence>
<dbReference type="SUPFAM" id="SSF52317">
    <property type="entry name" value="Class I glutamine amidotransferase-like"/>
    <property type="match status" value="1"/>
</dbReference>
<evidence type="ECO:0000256" key="2">
    <source>
        <dbReference type="ARBA" id="ARBA00005153"/>
    </source>
</evidence>
<reference evidence="12 13" key="1">
    <citation type="submission" date="2015-03" db="EMBL/GenBank/DDBJ databases">
        <authorList>
            <person name="Murphy D."/>
        </authorList>
    </citation>
    <scope>NUCLEOTIDE SEQUENCE [LARGE SCALE GENOMIC DNA]</scope>
    <source>
        <strain evidence="12 13">OL-4</strain>
    </source>
</reference>
<accession>A0A0E4C9H9</accession>
<dbReference type="InterPro" id="IPR001674">
    <property type="entry name" value="GMP_synth_C"/>
</dbReference>
<dbReference type="FunFam" id="3.40.50.880:FF:000001">
    <property type="entry name" value="GMP synthase [glutamine-hydrolyzing]"/>
    <property type="match status" value="1"/>
</dbReference>
<dbReference type="Pfam" id="PF00117">
    <property type="entry name" value="GATase"/>
    <property type="match status" value="1"/>
</dbReference>
<dbReference type="InterPro" id="IPR022955">
    <property type="entry name" value="GMP_synthase"/>
</dbReference>
<dbReference type="Pfam" id="PF02540">
    <property type="entry name" value="NAD_synthase"/>
    <property type="match status" value="1"/>
</dbReference>